<evidence type="ECO:0000259" key="2">
    <source>
        <dbReference type="Pfam" id="PF13439"/>
    </source>
</evidence>
<comment type="caution">
    <text evidence="3">The sequence shown here is derived from an EMBL/GenBank/DDBJ whole genome shotgun (WGS) entry which is preliminary data.</text>
</comment>
<dbReference type="SUPFAM" id="SSF53756">
    <property type="entry name" value="UDP-Glycosyltransferase/glycogen phosphorylase"/>
    <property type="match status" value="1"/>
</dbReference>
<organism evidence="3 4">
    <name type="scientific">Candidatus Woesebacteria bacterium GW2011_GWA1_39_8</name>
    <dbReference type="NCBI Taxonomy" id="1618552"/>
    <lineage>
        <taxon>Bacteria</taxon>
        <taxon>Candidatus Woeseibacteriota</taxon>
    </lineage>
</organism>
<evidence type="ECO:0000313" key="4">
    <source>
        <dbReference type="Proteomes" id="UP000034793"/>
    </source>
</evidence>
<dbReference type="Pfam" id="PF13439">
    <property type="entry name" value="Glyco_transf_4"/>
    <property type="match status" value="1"/>
</dbReference>
<keyword evidence="1" id="KW-1133">Transmembrane helix</keyword>
<keyword evidence="1" id="KW-0812">Transmembrane</keyword>
<evidence type="ECO:0000256" key="1">
    <source>
        <dbReference type="SAM" id="Phobius"/>
    </source>
</evidence>
<feature type="transmembrane region" description="Helical" evidence="1">
    <location>
        <begin position="68"/>
        <end position="85"/>
    </location>
</feature>
<dbReference type="InterPro" id="IPR028098">
    <property type="entry name" value="Glyco_trans_4-like_N"/>
</dbReference>
<protein>
    <recommendedName>
        <fullName evidence="2">Glycosyltransferase subfamily 4-like N-terminal domain-containing protein</fullName>
    </recommendedName>
</protein>
<feature type="domain" description="Glycosyltransferase subfamily 4-like N-terminal" evidence="2">
    <location>
        <begin position="13"/>
        <end position="169"/>
    </location>
</feature>
<accession>A0A0G0SQC5</accession>
<proteinExistence type="predicted"/>
<keyword evidence="1" id="KW-0472">Membrane</keyword>
<evidence type="ECO:0000313" key="3">
    <source>
        <dbReference type="EMBL" id="KKR27822.1"/>
    </source>
</evidence>
<reference evidence="3 4" key="1">
    <citation type="journal article" date="2015" name="Nature">
        <title>rRNA introns, odd ribosomes, and small enigmatic genomes across a large radiation of phyla.</title>
        <authorList>
            <person name="Brown C.T."/>
            <person name="Hug L.A."/>
            <person name="Thomas B.C."/>
            <person name="Sharon I."/>
            <person name="Castelle C.J."/>
            <person name="Singh A."/>
            <person name="Wilkins M.J."/>
            <person name="Williams K.H."/>
            <person name="Banfield J.F."/>
        </authorList>
    </citation>
    <scope>NUCLEOTIDE SEQUENCE [LARGE SCALE GENOMIC DNA]</scope>
</reference>
<dbReference type="Proteomes" id="UP000034793">
    <property type="component" value="Unassembled WGS sequence"/>
</dbReference>
<dbReference type="EMBL" id="LBXL01000065">
    <property type="protein sequence ID" value="KKR27822.1"/>
    <property type="molecule type" value="Genomic_DNA"/>
</dbReference>
<name>A0A0G0SQC5_9BACT</name>
<dbReference type="AlphaFoldDB" id="A0A0G0SQC5"/>
<dbReference type="Gene3D" id="3.40.50.2000">
    <property type="entry name" value="Glycogen Phosphorylase B"/>
    <property type="match status" value="1"/>
</dbReference>
<gene>
    <name evidence="3" type="ORF">UT61_C0065G0006</name>
</gene>
<sequence length="169" mass="19442">MRFLIVQPWISYRGAETVSVKLCGALNKLGHPSKIACLFLDEGRLPEGSRRVEFILPSRFWQILFRKFKLALFILGTPVLFILVLKNVKNFDVLNPHNPPSLWVCVVSARLFGKKVVWSVHNLFDWRFLNGLDEFLVRKTNAIVTPTKMLAKEVKSRYGLKAKVIYNAI</sequence>